<keyword evidence="3" id="KW-1185">Reference proteome</keyword>
<gene>
    <name evidence="2" type="ORF">M8231_03405</name>
</gene>
<dbReference type="EMBL" id="CP097649">
    <property type="protein sequence ID" value="URI16045.1"/>
    <property type="molecule type" value="Genomic_DNA"/>
</dbReference>
<feature type="chain" id="PRO_5047115204" evidence="1">
    <location>
        <begin position="22"/>
        <end position="154"/>
    </location>
</feature>
<reference evidence="2" key="1">
    <citation type="submission" date="2022-05" db="EMBL/GenBank/DDBJ databases">
        <title>Brevundimonas albigilva TT17 genome sequence.</title>
        <authorList>
            <person name="Lee K."/>
            <person name="Son H."/>
        </authorList>
    </citation>
    <scope>NUCLEOTIDE SEQUENCE</scope>
    <source>
        <strain evidence="2">TT17</strain>
    </source>
</reference>
<dbReference type="RefSeq" id="WP_249751177.1">
    <property type="nucleotide sequence ID" value="NZ_CP097298.1"/>
</dbReference>
<organism evidence="2 3">
    <name type="scientific">Brevundimonas albigilva</name>
    <dbReference type="NCBI Taxonomy" id="1312364"/>
    <lineage>
        <taxon>Bacteria</taxon>
        <taxon>Pseudomonadati</taxon>
        <taxon>Pseudomonadota</taxon>
        <taxon>Alphaproteobacteria</taxon>
        <taxon>Caulobacterales</taxon>
        <taxon>Caulobacteraceae</taxon>
        <taxon>Brevundimonas</taxon>
    </lineage>
</organism>
<sequence length="154" mass="15898">MLKFLVPAVACVALVAASARTQTLDAASTAPEMAWRLDHEGPVAKLTYGAANSDHLAVMITCQPGEGVAVFYGAAHPDSPRLLKASSTPQPVDPLSNGAAYETQVALDDPSLTGLARNGSLRLIGDDGSTVLTADRQARGMAADMLAYCGSSRV</sequence>
<feature type="signal peptide" evidence="1">
    <location>
        <begin position="1"/>
        <end position="21"/>
    </location>
</feature>
<dbReference type="Proteomes" id="UP001055429">
    <property type="component" value="Chromosome"/>
</dbReference>
<keyword evidence="1" id="KW-0732">Signal</keyword>
<evidence type="ECO:0000313" key="3">
    <source>
        <dbReference type="Proteomes" id="UP001055429"/>
    </source>
</evidence>
<evidence type="ECO:0000256" key="1">
    <source>
        <dbReference type="SAM" id="SignalP"/>
    </source>
</evidence>
<accession>A0ABY4STP2</accession>
<proteinExistence type="predicted"/>
<evidence type="ECO:0000313" key="2">
    <source>
        <dbReference type="EMBL" id="URI16045.1"/>
    </source>
</evidence>
<protein>
    <submittedName>
        <fullName evidence="2">Uncharacterized protein</fullName>
    </submittedName>
</protein>
<name>A0ABY4STP2_9CAUL</name>